<dbReference type="EMBL" id="UINC01184679">
    <property type="protein sequence ID" value="SVD96004.1"/>
    <property type="molecule type" value="Genomic_DNA"/>
</dbReference>
<dbReference type="AlphaFoldDB" id="A0A382ZKL0"/>
<sequence length="29" mass="3154">MNLKEIEKLIKQALPDASVEIQDLAGDGN</sequence>
<gene>
    <name evidence="1" type="ORF">METZ01_LOCUS448858</name>
</gene>
<accession>A0A382ZKL0</accession>
<organism evidence="1">
    <name type="scientific">marine metagenome</name>
    <dbReference type="NCBI Taxonomy" id="408172"/>
    <lineage>
        <taxon>unclassified sequences</taxon>
        <taxon>metagenomes</taxon>
        <taxon>ecological metagenomes</taxon>
    </lineage>
</organism>
<name>A0A382ZKL0_9ZZZZ</name>
<protein>
    <recommendedName>
        <fullName evidence="2">BolA family transcriptional regulator</fullName>
    </recommendedName>
</protein>
<evidence type="ECO:0008006" key="2">
    <source>
        <dbReference type="Google" id="ProtNLM"/>
    </source>
</evidence>
<feature type="non-terminal residue" evidence="1">
    <location>
        <position position="29"/>
    </location>
</feature>
<evidence type="ECO:0000313" key="1">
    <source>
        <dbReference type="EMBL" id="SVD96004.1"/>
    </source>
</evidence>
<reference evidence="1" key="1">
    <citation type="submission" date="2018-05" db="EMBL/GenBank/DDBJ databases">
        <authorList>
            <person name="Lanie J.A."/>
            <person name="Ng W.-L."/>
            <person name="Kazmierczak K.M."/>
            <person name="Andrzejewski T.M."/>
            <person name="Davidsen T.M."/>
            <person name="Wayne K.J."/>
            <person name="Tettelin H."/>
            <person name="Glass J.I."/>
            <person name="Rusch D."/>
            <person name="Podicherti R."/>
            <person name="Tsui H.-C.T."/>
            <person name="Winkler M.E."/>
        </authorList>
    </citation>
    <scope>NUCLEOTIDE SEQUENCE</scope>
</reference>
<proteinExistence type="predicted"/>